<dbReference type="CDD" id="cd17039">
    <property type="entry name" value="Ubl_ubiquitin_like"/>
    <property type="match status" value="1"/>
</dbReference>
<dbReference type="InterPro" id="IPR029071">
    <property type="entry name" value="Ubiquitin-like_domsf"/>
</dbReference>
<gene>
    <name evidence="2" type="ORF">P879_06117</name>
</gene>
<dbReference type="PROSITE" id="PS50053">
    <property type="entry name" value="UBIQUITIN_2"/>
    <property type="match status" value="1"/>
</dbReference>
<evidence type="ECO:0000313" key="3">
    <source>
        <dbReference type="Proteomes" id="UP000699462"/>
    </source>
</evidence>
<dbReference type="SUPFAM" id="SSF54236">
    <property type="entry name" value="Ubiquitin-like"/>
    <property type="match status" value="1"/>
</dbReference>
<comment type="caution">
    <text evidence="2">The sequence shown here is derived from an EMBL/GenBank/DDBJ whole genome shotgun (WGS) entry which is preliminary data.</text>
</comment>
<evidence type="ECO:0000313" key="2">
    <source>
        <dbReference type="EMBL" id="KAF8562071.1"/>
    </source>
</evidence>
<dbReference type="InterPro" id="IPR000626">
    <property type="entry name" value="Ubiquitin-like_dom"/>
</dbReference>
<dbReference type="AlphaFoldDB" id="A0A8T0D619"/>
<dbReference type="Proteomes" id="UP000699462">
    <property type="component" value="Unassembled WGS sequence"/>
</dbReference>
<proteinExistence type="predicted"/>
<organism evidence="2 3">
    <name type="scientific">Paragonimus westermani</name>
    <dbReference type="NCBI Taxonomy" id="34504"/>
    <lineage>
        <taxon>Eukaryota</taxon>
        <taxon>Metazoa</taxon>
        <taxon>Spiralia</taxon>
        <taxon>Lophotrochozoa</taxon>
        <taxon>Platyhelminthes</taxon>
        <taxon>Trematoda</taxon>
        <taxon>Digenea</taxon>
        <taxon>Plagiorchiida</taxon>
        <taxon>Troglotremata</taxon>
        <taxon>Troglotrematidae</taxon>
        <taxon>Paragonimus</taxon>
    </lineage>
</organism>
<dbReference type="EMBL" id="JTDF01021267">
    <property type="protein sequence ID" value="KAF8562071.1"/>
    <property type="molecule type" value="Genomic_DNA"/>
</dbReference>
<protein>
    <recommendedName>
        <fullName evidence="1">Ubiquitin-like domain-containing protein</fullName>
    </recommendedName>
</protein>
<dbReference type="OrthoDB" id="261960at2759"/>
<feature type="domain" description="Ubiquitin-like" evidence="1">
    <location>
        <begin position="1"/>
        <end position="73"/>
    </location>
</feature>
<accession>A0A8T0D619</accession>
<name>A0A8T0D619_9TREM</name>
<reference evidence="2 3" key="1">
    <citation type="submission" date="2019-07" db="EMBL/GenBank/DDBJ databases">
        <title>Annotation for the trematode Paragonimus westermani.</title>
        <authorList>
            <person name="Choi Y.-J."/>
        </authorList>
    </citation>
    <scope>NUCLEOTIDE SEQUENCE [LARGE SCALE GENOMIC DNA]</scope>
    <source>
        <strain evidence="2">180907_Pwestermani</strain>
    </source>
</reference>
<sequence>MKLVIQSMKDGRKGTVDVPATANVLDVKKAIETMWNIPTDTQHLIVGGDIAIPNRDPISQYGLKEGSCLMLSH</sequence>
<dbReference type="Gene3D" id="3.10.20.90">
    <property type="entry name" value="Phosphatidylinositol 3-kinase Catalytic Subunit, Chain A, domain 1"/>
    <property type="match status" value="1"/>
</dbReference>
<keyword evidence="3" id="KW-1185">Reference proteome</keyword>
<dbReference type="Pfam" id="PF00240">
    <property type="entry name" value="ubiquitin"/>
    <property type="match status" value="1"/>
</dbReference>
<evidence type="ECO:0000259" key="1">
    <source>
        <dbReference type="PROSITE" id="PS50053"/>
    </source>
</evidence>